<dbReference type="InParanoid" id="B9TDU9"/>
<protein>
    <submittedName>
        <fullName evidence="1">Uncharacterized protein</fullName>
    </submittedName>
</protein>
<gene>
    <name evidence="1" type="ORF">RCOM_1910320</name>
</gene>
<reference evidence="2" key="1">
    <citation type="journal article" date="2010" name="Nat. Biotechnol.">
        <title>Draft genome sequence of the oilseed species Ricinus communis.</title>
        <authorList>
            <person name="Chan A.P."/>
            <person name="Crabtree J."/>
            <person name="Zhao Q."/>
            <person name="Lorenzi H."/>
            <person name="Orvis J."/>
            <person name="Puiu D."/>
            <person name="Melake-Berhan A."/>
            <person name="Jones K.M."/>
            <person name="Redman J."/>
            <person name="Chen G."/>
            <person name="Cahoon E.B."/>
            <person name="Gedil M."/>
            <person name="Stanke M."/>
            <person name="Haas B.J."/>
            <person name="Wortman J.R."/>
            <person name="Fraser-Liggett C.M."/>
            <person name="Ravel J."/>
            <person name="Rabinowicz P.D."/>
        </authorList>
    </citation>
    <scope>NUCLEOTIDE SEQUENCE [LARGE SCALE GENOMIC DNA]</scope>
    <source>
        <strain evidence="2">cv. Hale</strain>
    </source>
</reference>
<accession>B9TDU9</accession>
<organism evidence="1 2">
    <name type="scientific">Ricinus communis</name>
    <name type="common">Castor bean</name>
    <dbReference type="NCBI Taxonomy" id="3988"/>
    <lineage>
        <taxon>Eukaryota</taxon>
        <taxon>Viridiplantae</taxon>
        <taxon>Streptophyta</taxon>
        <taxon>Embryophyta</taxon>
        <taxon>Tracheophyta</taxon>
        <taxon>Spermatophyta</taxon>
        <taxon>Magnoliopsida</taxon>
        <taxon>eudicotyledons</taxon>
        <taxon>Gunneridae</taxon>
        <taxon>Pentapetalae</taxon>
        <taxon>rosids</taxon>
        <taxon>fabids</taxon>
        <taxon>Malpighiales</taxon>
        <taxon>Euphorbiaceae</taxon>
        <taxon>Acalyphoideae</taxon>
        <taxon>Acalypheae</taxon>
        <taxon>Ricinus</taxon>
    </lineage>
</organism>
<evidence type="ECO:0000313" key="1">
    <source>
        <dbReference type="EMBL" id="EEF25966.1"/>
    </source>
</evidence>
<dbReference type="EMBL" id="EQ978488">
    <property type="protein sequence ID" value="EEF25966.1"/>
    <property type="molecule type" value="Genomic_DNA"/>
</dbReference>
<name>B9TDU9_RICCO</name>
<dbReference type="AlphaFoldDB" id="B9TDU9"/>
<keyword evidence="2" id="KW-1185">Reference proteome</keyword>
<proteinExistence type="predicted"/>
<dbReference type="Proteomes" id="UP000008311">
    <property type="component" value="Unassembled WGS sequence"/>
</dbReference>
<evidence type="ECO:0000313" key="2">
    <source>
        <dbReference type="Proteomes" id="UP000008311"/>
    </source>
</evidence>
<sequence>MYRGVLYINTERRHAGCTAQHSRQSGMTLCGGSIELRRSECRNHIRCENHATPVRRDERHAASRAKHFVAPNDGAPRERAKTIIPCQTQTPDLLRVMSGLGIAPVDTERMGR</sequence>